<keyword evidence="5" id="KW-0479">Metal-binding</keyword>
<evidence type="ECO:0000259" key="13">
    <source>
        <dbReference type="Pfam" id="PF01435"/>
    </source>
</evidence>
<dbReference type="GO" id="GO:0046872">
    <property type="term" value="F:metal ion binding"/>
    <property type="evidence" value="ECO:0007669"/>
    <property type="project" value="UniProtKB-KW"/>
</dbReference>
<evidence type="ECO:0000313" key="16">
    <source>
        <dbReference type="Proteomes" id="UP000298774"/>
    </source>
</evidence>
<reference evidence="15 16" key="1">
    <citation type="submission" date="2018-09" db="EMBL/GenBank/DDBJ databases">
        <title>Whole genome based analysis of evolution and adaptive divergence in Indian and Brazilian strains of Azospirillum brasilense.</title>
        <authorList>
            <person name="Singh C."/>
            <person name="Tripathi A.K."/>
        </authorList>
    </citation>
    <scope>NUCLEOTIDE SEQUENCE [LARGE SCALE GENOMIC DNA]</scope>
    <source>
        <strain evidence="15 16">MTCC4038</strain>
        <plasmid evidence="15 16">p1</plasmid>
    </source>
</reference>
<dbReference type="InterPro" id="IPR050083">
    <property type="entry name" value="HtpX_protease"/>
</dbReference>
<feature type="domain" description="Peptidase M48" evidence="13">
    <location>
        <begin position="97"/>
        <end position="293"/>
    </location>
</feature>
<protein>
    <submittedName>
        <fullName evidence="15">Peptidase M48</fullName>
    </submittedName>
    <submittedName>
        <fullName evidence="14">Zinc metalloprotease HtpX</fullName>
    </submittedName>
</protein>
<comment type="cofactor">
    <cofactor evidence="11">
        <name>Zn(2+)</name>
        <dbReference type="ChEBI" id="CHEBI:29105"/>
    </cofactor>
    <text evidence="11">Binds 1 zinc ion per subunit.</text>
</comment>
<evidence type="ECO:0000256" key="11">
    <source>
        <dbReference type="RuleBase" id="RU003983"/>
    </source>
</evidence>
<evidence type="ECO:0000256" key="8">
    <source>
        <dbReference type="ARBA" id="ARBA00022989"/>
    </source>
</evidence>
<dbReference type="Proteomes" id="UP001277471">
    <property type="component" value="Unassembled WGS sequence"/>
</dbReference>
<dbReference type="InterPro" id="IPR001915">
    <property type="entry name" value="Peptidase_M48"/>
</dbReference>
<evidence type="ECO:0000256" key="2">
    <source>
        <dbReference type="ARBA" id="ARBA00022475"/>
    </source>
</evidence>
<keyword evidence="2" id="KW-1003">Cell membrane</keyword>
<dbReference type="Gene3D" id="3.30.2010.10">
    <property type="entry name" value="Metalloproteases ('zincins'), catalytic domain"/>
    <property type="match status" value="1"/>
</dbReference>
<keyword evidence="9 11" id="KW-0482">Metalloprotease</keyword>
<gene>
    <name evidence="15" type="ORF">D3868_19455</name>
    <name evidence="14" type="ORF">SIM66_07130</name>
</gene>
<evidence type="ECO:0000313" key="17">
    <source>
        <dbReference type="Proteomes" id="UP001277471"/>
    </source>
</evidence>
<sequence>MPHMPRSFMPTDQAVADLRRRHKIANVLQSLLLLGGMVLLLALCGMILAGVEGVLWALLGGAISLLFSPRLSPRMVLGMFGARRLTYAEAPVLFDALAAIARRAELPAVPELWYVASPALNAFAVGSRRRSAIAVTDGLLRALSLRELAGVLAHEVSHVRNNDLTVMGLADTVTSLTRLMSVFGMALLILNLPLLMMRQEAVPWLLVLLLIAAPWIGVLLQLALSRTREFDADLDAAHLTGDPEGVASALARIERLQHSPWEGLRFPGRRRAQNIPSLLRTHPETEERVRRLMALRTPPPVLPGLDAHPLHAHPLHARPHLAMPAAVRRPRYRIGGYWY</sequence>
<dbReference type="RefSeq" id="WP_059399249.1">
    <property type="nucleotide sequence ID" value="NZ_CP012915.1"/>
</dbReference>
<feature type="transmembrane region" description="Helical" evidence="12">
    <location>
        <begin position="54"/>
        <end position="71"/>
    </location>
</feature>
<keyword evidence="17" id="KW-1185">Reference proteome</keyword>
<dbReference type="EMBL" id="CP032340">
    <property type="protein sequence ID" value="QCO11192.1"/>
    <property type="molecule type" value="Genomic_DNA"/>
</dbReference>
<reference evidence="14 17" key="2">
    <citation type="submission" date="2023-11" db="EMBL/GenBank/DDBJ databases">
        <title>MicrobeMod: A computational toolkit for identifying prokaryotic methylation and restriction-modification with nanopore sequencing.</title>
        <authorList>
            <person name="Crits-Christoph A."/>
            <person name="Kang S.C."/>
            <person name="Lee H."/>
            <person name="Ostrov N."/>
        </authorList>
    </citation>
    <scope>NUCLEOTIDE SEQUENCE [LARGE SCALE GENOMIC DNA]</scope>
    <source>
        <strain evidence="14 17">ATCC 29145</strain>
    </source>
</reference>
<evidence type="ECO:0000256" key="3">
    <source>
        <dbReference type="ARBA" id="ARBA00022670"/>
    </source>
</evidence>
<dbReference type="GO" id="GO:0006508">
    <property type="term" value="P:proteolysis"/>
    <property type="evidence" value="ECO:0007669"/>
    <property type="project" value="UniProtKB-KW"/>
</dbReference>
<evidence type="ECO:0000256" key="1">
    <source>
        <dbReference type="ARBA" id="ARBA00004651"/>
    </source>
</evidence>
<dbReference type="Pfam" id="PF01435">
    <property type="entry name" value="Peptidase_M48"/>
    <property type="match status" value="1"/>
</dbReference>
<dbReference type="CDD" id="cd07339">
    <property type="entry name" value="M48B_HtpX_like"/>
    <property type="match status" value="1"/>
</dbReference>
<evidence type="ECO:0000256" key="10">
    <source>
        <dbReference type="ARBA" id="ARBA00023136"/>
    </source>
</evidence>
<evidence type="ECO:0000256" key="5">
    <source>
        <dbReference type="ARBA" id="ARBA00022723"/>
    </source>
</evidence>
<evidence type="ECO:0000256" key="9">
    <source>
        <dbReference type="ARBA" id="ARBA00023049"/>
    </source>
</evidence>
<organism evidence="15 16">
    <name type="scientific">Azospirillum brasilense</name>
    <dbReference type="NCBI Taxonomy" id="192"/>
    <lineage>
        <taxon>Bacteria</taxon>
        <taxon>Pseudomonadati</taxon>
        <taxon>Pseudomonadota</taxon>
        <taxon>Alphaproteobacteria</taxon>
        <taxon>Rhodospirillales</taxon>
        <taxon>Azospirillaceae</taxon>
        <taxon>Azospirillum</taxon>
    </lineage>
</organism>
<comment type="subcellular location">
    <subcellularLocation>
        <location evidence="1">Cell membrane</location>
        <topology evidence="1">Multi-pass membrane protein</topology>
    </subcellularLocation>
</comment>
<keyword evidence="10 12" id="KW-0472">Membrane</keyword>
<feature type="transmembrane region" description="Helical" evidence="12">
    <location>
        <begin position="176"/>
        <end position="196"/>
    </location>
</feature>
<evidence type="ECO:0000256" key="4">
    <source>
        <dbReference type="ARBA" id="ARBA00022692"/>
    </source>
</evidence>
<dbReference type="EMBL" id="JAWXYC010000003">
    <property type="protein sequence ID" value="MDX5950960.1"/>
    <property type="molecule type" value="Genomic_DNA"/>
</dbReference>
<keyword evidence="6 11" id="KW-0378">Hydrolase</keyword>
<proteinExistence type="inferred from homology"/>
<dbReference type="Proteomes" id="UP000298774">
    <property type="component" value="Plasmid p1"/>
</dbReference>
<evidence type="ECO:0000256" key="12">
    <source>
        <dbReference type="SAM" id="Phobius"/>
    </source>
</evidence>
<keyword evidence="4 12" id="KW-0812">Transmembrane</keyword>
<feature type="transmembrane region" description="Helical" evidence="12">
    <location>
        <begin position="27"/>
        <end position="48"/>
    </location>
</feature>
<dbReference type="GO" id="GO:0005886">
    <property type="term" value="C:plasma membrane"/>
    <property type="evidence" value="ECO:0007669"/>
    <property type="project" value="UniProtKB-SubCell"/>
</dbReference>
<keyword evidence="8 12" id="KW-1133">Transmembrane helix</keyword>
<evidence type="ECO:0000313" key="15">
    <source>
        <dbReference type="EMBL" id="QCO11192.1"/>
    </source>
</evidence>
<dbReference type="AlphaFoldDB" id="A0A0P0EMU5"/>
<accession>A0A0P0EMU5</accession>
<dbReference type="PANTHER" id="PTHR43221:SF1">
    <property type="entry name" value="PROTEASE HTPX"/>
    <property type="match status" value="1"/>
</dbReference>
<feature type="transmembrane region" description="Helical" evidence="12">
    <location>
        <begin position="202"/>
        <end position="224"/>
    </location>
</feature>
<keyword evidence="3 11" id="KW-0645">Protease</keyword>
<geneLocation type="plasmid" evidence="15 16">
    <name>p1</name>
</geneLocation>
<keyword evidence="15" id="KW-0614">Plasmid</keyword>
<evidence type="ECO:0000313" key="14">
    <source>
        <dbReference type="EMBL" id="MDX5950960.1"/>
    </source>
</evidence>
<dbReference type="GO" id="GO:0004222">
    <property type="term" value="F:metalloendopeptidase activity"/>
    <property type="evidence" value="ECO:0007669"/>
    <property type="project" value="InterPro"/>
</dbReference>
<evidence type="ECO:0000256" key="6">
    <source>
        <dbReference type="ARBA" id="ARBA00022801"/>
    </source>
</evidence>
<dbReference type="GeneID" id="56449096"/>
<comment type="similarity">
    <text evidence="11">Belongs to the peptidase M48 family.</text>
</comment>
<keyword evidence="7 11" id="KW-0862">Zinc</keyword>
<dbReference type="PANTHER" id="PTHR43221">
    <property type="entry name" value="PROTEASE HTPX"/>
    <property type="match status" value="1"/>
</dbReference>
<name>A0A0P0EMU5_AZOBR</name>
<evidence type="ECO:0000256" key="7">
    <source>
        <dbReference type="ARBA" id="ARBA00022833"/>
    </source>
</evidence>
<dbReference type="KEGG" id="abf:AMK58_17935"/>